<name>A0ACB8H686_PSICU</name>
<dbReference type="Proteomes" id="UP000664032">
    <property type="component" value="Unassembled WGS sequence"/>
</dbReference>
<accession>A0ACB8H686</accession>
<reference evidence="1" key="1">
    <citation type="submission" date="2021-10" db="EMBL/GenBank/DDBJ databases">
        <title>Psilocybe cubensis genome.</title>
        <authorList>
            <person name="Mckernan K.J."/>
            <person name="Crawford S."/>
            <person name="Trippe A."/>
            <person name="Kane L.T."/>
            <person name="Mclaughlin S."/>
        </authorList>
    </citation>
    <scope>NUCLEOTIDE SEQUENCE</scope>
    <source>
        <strain evidence="1">MGC-MH-2018</strain>
    </source>
</reference>
<organism evidence="1 2">
    <name type="scientific">Psilocybe cubensis</name>
    <name type="common">Psychedelic mushroom</name>
    <name type="synonym">Stropharia cubensis</name>
    <dbReference type="NCBI Taxonomy" id="181762"/>
    <lineage>
        <taxon>Eukaryota</taxon>
        <taxon>Fungi</taxon>
        <taxon>Dikarya</taxon>
        <taxon>Basidiomycota</taxon>
        <taxon>Agaricomycotina</taxon>
        <taxon>Agaricomycetes</taxon>
        <taxon>Agaricomycetidae</taxon>
        <taxon>Agaricales</taxon>
        <taxon>Agaricineae</taxon>
        <taxon>Strophariaceae</taxon>
        <taxon>Psilocybe</taxon>
    </lineage>
</organism>
<gene>
    <name evidence="1" type="ORF">JR316_0005482</name>
</gene>
<proteinExistence type="predicted"/>
<keyword evidence="2" id="KW-1185">Reference proteome</keyword>
<evidence type="ECO:0000313" key="1">
    <source>
        <dbReference type="EMBL" id="KAH9483376.1"/>
    </source>
</evidence>
<evidence type="ECO:0000313" key="2">
    <source>
        <dbReference type="Proteomes" id="UP000664032"/>
    </source>
</evidence>
<dbReference type="EMBL" id="JAFIQS020000004">
    <property type="protein sequence ID" value="KAH9483376.1"/>
    <property type="molecule type" value="Genomic_DNA"/>
</dbReference>
<sequence length="62" mass="7341">MLYPRTNPYKPLHRALISVYRYTAVPHEYLQLRIAEVIHLQVETYGQETRPFKNAVEDIVVV</sequence>
<comment type="caution">
    <text evidence="1">The sequence shown here is derived from an EMBL/GenBank/DDBJ whole genome shotgun (WGS) entry which is preliminary data.</text>
</comment>
<protein>
    <submittedName>
        <fullName evidence="1">Uncharacterized protein</fullName>
    </submittedName>
</protein>